<dbReference type="Proteomes" id="UP000249499">
    <property type="component" value="Chromosome"/>
</dbReference>
<sequence length="187" mass="20128">MIVLRLNDYKRMPWKNGGGETLEIAVMASAVQNADFDWRISMATVASDGPFSRFPGIDRILTVIDGDAMELSVEGRAPAMLDQNTAPYGFPGDAVTSGRLRDGPIADLNVMARRGIAHSVKRIEACDLPQSEAMSQTSFLFALAPMAFRVGLEEIALQRHDTLDLSGAMMADIVVETSGEGLLIAIG</sequence>
<dbReference type="SUPFAM" id="SSF51182">
    <property type="entry name" value="RmlC-like cupins"/>
    <property type="match status" value="1"/>
</dbReference>
<evidence type="ECO:0000313" key="1">
    <source>
        <dbReference type="EMBL" id="WFR95111.1"/>
    </source>
</evidence>
<name>A0AAF1KT75_9HYPH</name>
<organism evidence="1 2">
    <name type="scientific">Rhizobium tumorigenes</name>
    <dbReference type="NCBI Taxonomy" id="2041385"/>
    <lineage>
        <taxon>Bacteria</taxon>
        <taxon>Pseudomonadati</taxon>
        <taxon>Pseudomonadota</taxon>
        <taxon>Alphaproteobacteria</taxon>
        <taxon>Hyphomicrobiales</taxon>
        <taxon>Rhizobiaceae</taxon>
        <taxon>Rhizobium/Agrobacterium group</taxon>
        <taxon>Rhizobium</taxon>
    </lineage>
</organism>
<dbReference type="EMBL" id="CP117255">
    <property type="protein sequence ID" value="WFR95111.1"/>
    <property type="molecule type" value="Genomic_DNA"/>
</dbReference>
<dbReference type="KEGG" id="rtu:PR017_15090"/>
<reference evidence="2" key="2">
    <citation type="journal article" date="2023" name="MicrobiologyOpen">
        <title>Genomics of the tumorigenes clade of the family Rhizobiaceae and description of Rhizobium rhododendri sp. nov.</title>
        <authorList>
            <person name="Kuzmanovic N."/>
            <person name="diCenzo G.C."/>
            <person name="Bunk B."/>
            <person name="Sproeer C."/>
            <person name="Fruehling A."/>
            <person name="Neumann-Schaal M."/>
            <person name="Overmann J."/>
            <person name="Smalla K."/>
        </authorList>
    </citation>
    <scope>NUCLEOTIDE SEQUENCE [LARGE SCALE GENOMIC DNA]</scope>
    <source>
        <strain evidence="2">1078</strain>
    </source>
</reference>
<dbReference type="InterPro" id="IPR014710">
    <property type="entry name" value="RmlC-like_jellyroll"/>
</dbReference>
<dbReference type="AlphaFoldDB" id="A0AAF1KT75"/>
<protein>
    <submittedName>
        <fullName evidence="1">HutD family protein</fullName>
    </submittedName>
</protein>
<dbReference type="Pfam" id="PF05962">
    <property type="entry name" value="HutD"/>
    <property type="match status" value="1"/>
</dbReference>
<accession>A0AAF1KT75</accession>
<dbReference type="CDD" id="cd20293">
    <property type="entry name" value="cupin_HutD_N"/>
    <property type="match status" value="1"/>
</dbReference>
<proteinExistence type="predicted"/>
<dbReference type="InterPro" id="IPR010282">
    <property type="entry name" value="Uncharacterised_HutD/Ves"/>
</dbReference>
<dbReference type="Gene3D" id="2.60.120.10">
    <property type="entry name" value="Jelly Rolls"/>
    <property type="match status" value="1"/>
</dbReference>
<gene>
    <name evidence="1" type="ORF">PR017_15090</name>
</gene>
<keyword evidence="2" id="KW-1185">Reference proteome</keyword>
<dbReference type="PANTHER" id="PTHR37943:SF1">
    <property type="entry name" value="PROTEIN VES"/>
    <property type="match status" value="1"/>
</dbReference>
<dbReference type="PANTHER" id="PTHR37943">
    <property type="entry name" value="PROTEIN VES"/>
    <property type="match status" value="1"/>
</dbReference>
<dbReference type="RefSeq" id="WP_111219484.1">
    <property type="nucleotide sequence ID" value="NZ_CP117255.1"/>
</dbReference>
<dbReference type="InterPro" id="IPR011051">
    <property type="entry name" value="RmlC_Cupin_sf"/>
</dbReference>
<evidence type="ECO:0000313" key="2">
    <source>
        <dbReference type="Proteomes" id="UP000249499"/>
    </source>
</evidence>
<reference evidence="1 2" key="1">
    <citation type="journal article" date="2018" name="Sci. Rep.">
        <title>Rhizobium tumorigenes sp. nov., a novel plant tumorigenic bacterium isolated from cane gall tumors on thornless blackberry.</title>
        <authorList>
            <person name="Kuzmanovi N."/>
            <person name="Smalla K."/>
            <person name="Gronow S."/>
            <person name="PuBawska J."/>
        </authorList>
    </citation>
    <scope>NUCLEOTIDE SEQUENCE [LARGE SCALE GENOMIC DNA]</scope>
    <source>
        <strain evidence="1 2">1078</strain>
    </source>
</reference>